<accession>A0ABP8DWX6</accession>
<name>A0ABP8DWX6_9ACTN</name>
<sequence>MILGVVGILREVSDDPGEEARCVTGGLADVEQRGRPGGGPGYSDDWLAKIGALDPSDFVALPADEVDDQPMPIAKLAAHLVDATDGVRWRYVGRCVGNYWSEPADVRNRLLVDPPASTGDPRWDVFVAALADLLSSKDGHPCPVWAEHASLPEPWWMFDTPDGRAAAEQYTPDEFRRRGVMVSGEEFDVA</sequence>
<organism evidence="1 2">
    <name type="scientific">Dactylosporangium darangshiense</name>
    <dbReference type="NCBI Taxonomy" id="579108"/>
    <lineage>
        <taxon>Bacteria</taxon>
        <taxon>Bacillati</taxon>
        <taxon>Actinomycetota</taxon>
        <taxon>Actinomycetes</taxon>
        <taxon>Micromonosporales</taxon>
        <taxon>Micromonosporaceae</taxon>
        <taxon>Dactylosporangium</taxon>
    </lineage>
</organism>
<proteinExistence type="predicted"/>
<keyword evidence="2" id="KW-1185">Reference proteome</keyword>
<reference evidence="2" key="1">
    <citation type="journal article" date="2019" name="Int. J. Syst. Evol. Microbiol.">
        <title>The Global Catalogue of Microorganisms (GCM) 10K type strain sequencing project: providing services to taxonomists for standard genome sequencing and annotation.</title>
        <authorList>
            <consortium name="The Broad Institute Genomics Platform"/>
            <consortium name="The Broad Institute Genome Sequencing Center for Infectious Disease"/>
            <person name="Wu L."/>
            <person name="Ma J."/>
        </authorList>
    </citation>
    <scope>NUCLEOTIDE SEQUENCE [LARGE SCALE GENOMIC DNA]</scope>
    <source>
        <strain evidence="2">JCM 17441</strain>
    </source>
</reference>
<gene>
    <name evidence="1" type="ORF">GCM10022255_116790</name>
</gene>
<dbReference type="EMBL" id="BAABAT010000142">
    <property type="protein sequence ID" value="GAA4264313.1"/>
    <property type="molecule type" value="Genomic_DNA"/>
</dbReference>
<protein>
    <submittedName>
        <fullName evidence="1">Uncharacterized protein</fullName>
    </submittedName>
</protein>
<evidence type="ECO:0000313" key="1">
    <source>
        <dbReference type="EMBL" id="GAA4264313.1"/>
    </source>
</evidence>
<comment type="caution">
    <text evidence="1">The sequence shown here is derived from an EMBL/GenBank/DDBJ whole genome shotgun (WGS) entry which is preliminary data.</text>
</comment>
<dbReference type="Proteomes" id="UP001500620">
    <property type="component" value="Unassembled WGS sequence"/>
</dbReference>
<evidence type="ECO:0000313" key="2">
    <source>
        <dbReference type="Proteomes" id="UP001500620"/>
    </source>
</evidence>